<keyword evidence="1" id="KW-0732">Signal</keyword>
<organism evidence="2 3">
    <name type="scientific">Dawidia soli</name>
    <dbReference type="NCBI Taxonomy" id="2782352"/>
    <lineage>
        <taxon>Bacteria</taxon>
        <taxon>Pseudomonadati</taxon>
        <taxon>Bacteroidota</taxon>
        <taxon>Cytophagia</taxon>
        <taxon>Cytophagales</taxon>
        <taxon>Chryseotaleaceae</taxon>
        <taxon>Dawidia</taxon>
    </lineage>
</organism>
<dbReference type="RefSeq" id="WP_254089946.1">
    <property type="nucleotide sequence ID" value="NZ_JAHESC010000010.1"/>
</dbReference>
<feature type="chain" id="PRO_5042854337" evidence="1">
    <location>
        <begin position="27"/>
        <end position="527"/>
    </location>
</feature>
<dbReference type="Pfam" id="PF17957">
    <property type="entry name" value="Big_7"/>
    <property type="match status" value="1"/>
</dbReference>
<dbReference type="PROSITE" id="PS51257">
    <property type="entry name" value="PROKAR_LIPOPROTEIN"/>
    <property type="match status" value="1"/>
</dbReference>
<dbReference type="AlphaFoldDB" id="A0AAP2DC95"/>
<evidence type="ECO:0000256" key="1">
    <source>
        <dbReference type="SAM" id="SignalP"/>
    </source>
</evidence>
<dbReference type="Gene3D" id="2.60.40.10">
    <property type="entry name" value="Immunoglobulins"/>
    <property type="match status" value="1"/>
</dbReference>
<evidence type="ECO:0000313" key="3">
    <source>
        <dbReference type="Proteomes" id="UP001319180"/>
    </source>
</evidence>
<name>A0AAP2DC95_9BACT</name>
<dbReference type="InterPro" id="IPR013783">
    <property type="entry name" value="Ig-like_fold"/>
</dbReference>
<comment type="caution">
    <text evidence="2">The sequence shown here is derived from an EMBL/GenBank/DDBJ whole genome shotgun (WGS) entry which is preliminary data.</text>
</comment>
<evidence type="ECO:0000313" key="2">
    <source>
        <dbReference type="EMBL" id="MBT1686712.1"/>
    </source>
</evidence>
<dbReference type="Proteomes" id="UP001319180">
    <property type="component" value="Unassembled WGS sequence"/>
</dbReference>
<sequence>MQTKFLLPLYASCLVLLSLTTSSCSDDDTGGGDPSANPTVRFTNLIDGQTVGGIVNITLEAEGPGTPEKLDLYLNGVLIETLTTIPYSFAWNTATLSPDAYSLKAVATTPDGRQGQASVQVVVRQDEAPRVLLTLQVPTDFFGVSARADRGYILLSDEQWGLITWRELRNGDNLTLSSTTYAGQSFTVTELYVYEDGDVTATSYLQAGAGAWTLNDPWEPAVPRSSVRLSFNWFTSDVSYSVSSNANFTTYSQRCNTTVSDKNPFPDDLDLSVSPAQIYVSAVIGGKFTFRMFSDPAITVGGQYTIDLSRVNTADTDYELTKEMVDVPGNDTQVQLFGLLRPGDLQAAYVIGRYGQSLQTIGIFTPKPTVNPFQDYFAITKYTGEDYVVENAGFGRYDFSRLDAQATVTNESATQLTLSTTGPFDLFEMDFTVGEDPRFPDGYWKVVGPSIANRTIRTPDLPDEIAEALPFGADLSAIHPADHVRMTDHTTLDGFAGVMTHLRGNPRGFTSLKRQHEKRSVDVYYKQ</sequence>
<dbReference type="EMBL" id="JAHESC010000010">
    <property type="protein sequence ID" value="MBT1686712.1"/>
    <property type="molecule type" value="Genomic_DNA"/>
</dbReference>
<feature type="signal peptide" evidence="1">
    <location>
        <begin position="1"/>
        <end position="26"/>
    </location>
</feature>
<keyword evidence="3" id="KW-1185">Reference proteome</keyword>
<proteinExistence type="predicted"/>
<reference evidence="2 3" key="1">
    <citation type="submission" date="2021-05" db="EMBL/GenBank/DDBJ databases">
        <title>A Polyphasic approach of four new species of the genus Ohtaekwangia: Ohtaekwangia histidinii sp. nov., Ohtaekwangia cretensis sp. nov., Ohtaekwangia indiensis sp. nov., Ohtaekwangia reichenbachii sp. nov. from diverse environment.</title>
        <authorList>
            <person name="Octaviana S."/>
        </authorList>
    </citation>
    <scope>NUCLEOTIDE SEQUENCE [LARGE SCALE GENOMIC DNA]</scope>
    <source>
        <strain evidence="2 3">PWU37</strain>
    </source>
</reference>
<accession>A0AAP2DC95</accession>
<gene>
    <name evidence="2" type="ORF">KK078_09100</name>
</gene>
<protein>
    <submittedName>
        <fullName evidence="2">Uncharacterized protein</fullName>
    </submittedName>
</protein>